<evidence type="ECO:0000313" key="2">
    <source>
        <dbReference type="Proteomes" id="UP001055167"/>
    </source>
</evidence>
<sequence>MFILRLIFNQNALVVLCALAFSLGIFEAFALAEPYELRRHHHARETLRADTACAVTIMGDVAFCAP</sequence>
<gene>
    <name evidence="1" type="ORF">OPKNFCMD_5504</name>
</gene>
<name>A0ABQ4R4Y7_9HYPH</name>
<dbReference type="Proteomes" id="UP001055167">
    <property type="component" value="Unassembled WGS sequence"/>
</dbReference>
<keyword evidence="2" id="KW-1185">Reference proteome</keyword>
<dbReference type="EMBL" id="BPQH01000021">
    <property type="protein sequence ID" value="GJD52737.1"/>
    <property type="molecule type" value="Genomic_DNA"/>
</dbReference>
<organism evidence="1 2">
    <name type="scientific">Methylobacterium crusticola</name>
    <dbReference type="NCBI Taxonomy" id="1697972"/>
    <lineage>
        <taxon>Bacteria</taxon>
        <taxon>Pseudomonadati</taxon>
        <taxon>Pseudomonadota</taxon>
        <taxon>Alphaproteobacteria</taxon>
        <taxon>Hyphomicrobiales</taxon>
        <taxon>Methylobacteriaceae</taxon>
        <taxon>Methylobacterium</taxon>
    </lineage>
</organism>
<reference evidence="1" key="2">
    <citation type="submission" date="2021-08" db="EMBL/GenBank/DDBJ databases">
        <authorList>
            <person name="Tani A."/>
            <person name="Ola A."/>
            <person name="Ogura Y."/>
            <person name="Katsura K."/>
            <person name="Hayashi T."/>
        </authorList>
    </citation>
    <scope>NUCLEOTIDE SEQUENCE</scope>
    <source>
        <strain evidence="1">KCTC 52305</strain>
    </source>
</reference>
<reference evidence="1" key="1">
    <citation type="journal article" date="2021" name="Front. Microbiol.">
        <title>Comprehensive Comparative Genomics and Phenotyping of Methylobacterium Species.</title>
        <authorList>
            <person name="Alessa O."/>
            <person name="Ogura Y."/>
            <person name="Fujitani Y."/>
            <person name="Takami H."/>
            <person name="Hayashi T."/>
            <person name="Sahin N."/>
            <person name="Tani A."/>
        </authorList>
    </citation>
    <scope>NUCLEOTIDE SEQUENCE</scope>
    <source>
        <strain evidence="1">KCTC 52305</strain>
    </source>
</reference>
<proteinExistence type="predicted"/>
<comment type="caution">
    <text evidence="1">The sequence shown here is derived from an EMBL/GenBank/DDBJ whole genome shotgun (WGS) entry which is preliminary data.</text>
</comment>
<evidence type="ECO:0000313" key="1">
    <source>
        <dbReference type="EMBL" id="GJD52737.1"/>
    </source>
</evidence>
<protein>
    <submittedName>
        <fullName evidence="1">Uncharacterized protein</fullName>
    </submittedName>
</protein>
<accession>A0ABQ4R4Y7</accession>
<dbReference type="RefSeq" id="WP_128561250.1">
    <property type="nucleotide sequence ID" value="NZ_BPQH01000021.1"/>
</dbReference>